<keyword evidence="2" id="KW-1185">Reference proteome</keyword>
<reference evidence="1" key="1">
    <citation type="submission" date="2022-08" db="UniProtKB">
        <authorList>
            <consortium name="EnsemblMetazoa"/>
        </authorList>
    </citation>
    <scope>IDENTIFICATION</scope>
    <source>
        <strain evidence="1">Israel</strain>
    </source>
</reference>
<protein>
    <submittedName>
        <fullName evidence="1">Uncharacterized protein</fullName>
    </submittedName>
</protein>
<accession>A0A1B0D892</accession>
<proteinExistence type="predicted"/>
<evidence type="ECO:0000313" key="2">
    <source>
        <dbReference type="Proteomes" id="UP000092462"/>
    </source>
</evidence>
<dbReference type="Proteomes" id="UP000092462">
    <property type="component" value="Unassembled WGS sequence"/>
</dbReference>
<dbReference type="EMBL" id="AJVK01027324">
    <property type="status" value="NOT_ANNOTATED_CDS"/>
    <property type="molecule type" value="Genomic_DNA"/>
</dbReference>
<dbReference type="AlphaFoldDB" id="A0A1B0D892"/>
<organism evidence="1 2">
    <name type="scientific">Phlebotomus papatasi</name>
    <name type="common">Sandfly</name>
    <dbReference type="NCBI Taxonomy" id="29031"/>
    <lineage>
        <taxon>Eukaryota</taxon>
        <taxon>Metazoa</taxon>
        <taxon>Ecdysozoa</taxon>
        <taxon>Arthropoda</taxon>
        <taxon>Hexapoda</taxon>
        <taxon>Insecta</taxon>
        <taxon>Pterygota</taxon>
        <taxon>Neoptera</taxon>
        <taxon>Endopterygota</taxon>
        <taxon>Diptera</taxon>
        <taxon>Nematocera</taxon>
        <taxon>Psychodoidea</taxon>
        <taxon>Psychodidae</taxon>
        <taxon>Phlebotomus</taxon>
        <taxon>Phlebotomus</taxon>
    </lineage>
</organism>
<evidence type="ECO:0000313" key="1">
    <source>
        <dbReference type="EnsemblMetazoa" id="PPAI003765-PA"/>
    </source>
</evidence>
<sequence>MANVGGSTSGLVERCCRRNSSLCANHKSTPLIPSIIGIHYGWTKVQNVESLVKEHEKQDLPIVINGGVVPQRNICTIFGRCCNLTSFGIESLPPPAHNEAQPHGQGDDGKDHGNEEEEEELIFHQFPLWHNHFQESLLDSVSVVVHTDTNIVSTILFRDIVYDEFTQIRITSHELLPRRFNTLKCALQVLDDMVVAVPCE</sequence>
<dbReference type="VEuPathDB" id="VectorBase:PPAI003765"/>
<dbReference type="EnsemblMetazoa" id="PPAI003765-RA">
    <property type="protein sequence ID" value="PPAI003765-PA"/>
    <property type="gene ID" value="PPAI003765"/>
</dbReference>
<name>A0A1B0D892_PHLPP</name>